<feature type="transmembrane region" description="Helical" evidence="1">
    <location>
        <begin position="109"/>
        <end position="130"/>
    </location>
</feature>
<feature type="transmembrane region" description="Helical" evidence="1">
    <location>
        <begin position="6"/>
        <end position="26"/>
    </location>
</feature>
<dbReference type="HOGENOM" id="CLU_1171032_0_0_1"/>
<protein>
    <submittedName>
        <fullName evidence="2">Uncharacterized protein</fullName>
    </submittedName>
</protein>
<keyword evidence="3" id="KW-1185">Reference proteome</keyword>
<dbReference type="Proteomes" id="UP000054018">
    <property type="component" value="Unassembled WGS sequence"/>
</dbReference>
<dbReference type="OrthoDB" id="2675796at2759"/>
<dbReference type="EMBL" id="KN833760">
    <property type="protein sequence ID" value="KIK20673.1"/>
    <property type="molecule type" value="Genomic_DNA"/>
</dbReference>
<feature type="transmembrane region" description="Helical" evidence="1">
    <location>
        <begin position="84"/>
        <end position="103"/>
    </location>
</feature>
<evidence type="ECO:0000256" key="1">
    <source>
        <dbReference type="SAM" id="Phobius"/>
    </source>
</evidence>
<evidence type="ECO:0000313" key="2">
    <source>
        <dbReference type="EMBL" id="KIK20673.1"/>
    </source>
</evidence>
<name>A0A0C9ZLB8_9AGAM</name>
<gene>
    <name evidence="2" type="ORF">PISMIDRAFT_575050</name>
</gene>
<organism evidence="2 3">
    <name type="scientific">Pisolithus microcarpus 441</name>
    <dbReference type="NCBI Taxonomy" id="765257"/>
    <lineage>
        <taxon>Eukaryota</taxon>
        <taxon>Fungi</taxon>
        <taxon>Dikarya</taxon>
        <taxon>Basidiomycota</taxon>
        <taxon>Agaricomycotina</taxon>
        <taxon>Agaricomycetes</taxon>
        <taxon>Agaricomycetidae</taxon>
        <taxon>Boletales</taxon>
        <taxon>Sclerodermatineae</taxon>
        <taxon>Pisolithaceae</taxon>
        <taxon>Pisolithus</taxon>
    </lineage>
</organism>
<proteinExistence type="predicted"/>
<evidence type="ECO:0000313" key="3">
    <source>
        <dbReference type="Proteomes" id="UP000054018"/>
    </source>
</evidence>
<sequence length="237" mass="26502">MVAAIYGAVPLFTTAMISISIVWVLSEAYAAIPCVRLCTSECSSCGEYIISSGMEIVVLRGSIPAVSSITHSETTMPFDVLQDVRILVSFVCVILAIFEGLLVESSIARTLLVDLSSLLWSALFSLAVVADKWKYMFSTRTSAAVFALLLSRTEKAEEVMNELLPTPNTRAWKKWKDIILCRIRDREDLVIGTTDWDDGTWTDREREILVGLFQDARNAYEVFQKYLGESVFKHPLV</sequence>
<reference evidence="2 3" key="1">
    <citation type="submission" date="2014-04" db="EMBL/GenBank/DDBJ databases">
        <authorList>
            <consortium name="DOE Joint Genome Institute"/>
            <person name="Kuo A."/>
            <person name="Kohler A."/>
            <person name="Costa M.D."/>
            <person name="Nagy L.G."/>
            <person name="Floudas D."/>
            <person name="Copeland A."/>
            <person name="Barry K.W."/>
            <person name="Cichocki N."/>
            <person name="Veneault-Fourrey C."/>
            <person name="LaButti K."/>
            <person name="Lindquist E.A."/>
            <person name="Lipzen A."/>
            <person name="Lundell T."/>
            <person name="Morin E."/>
            <person name="Murat C."/>
            <person name="Sun H."/>
            <person name="Tunlid A."/>
            <person name="Henrissat B."/>
            <person name="Grigoriev I.V."/>
            <person name="Hibbett D.S."/>
            <person name="Martin F."/>
            <person name="Nordberg H.P."/>
            <person name="Cantor M.N."/>
            <person name="Hua S.X."/>
        </authorList>
    </citation>
    <scope>NUCLEOTIDE SEQUENCE [LARGE SCALE GENOMIC DNA]</scope>
    <source>
        <strain evidence="2 3">441</strain>
    </source>
</reference>
<dbReference type="AlphaFoldDB" id="A0A0C9ZLB8"/>
<keyword evidence="1" id="KW-0812">Transmembrane</keyword>
<keyword evidence="1" id="KW-0472">Membrane</keyword>
<dbReference type="STRING" id="765257.A0A0C9ZLB8"/>
<reference evidence="3" key="2">
    <citation type="submission" date="2015-01" db="EMBL/GenBank/DDBJ databases">
        <title>Evolutionary Origins and Diversification of the Mycorrhizal Mutualists.</title>
        <authorList>
            <consortium name="DOE Joint Genome Institute"/>
            <consortium name="Mycorrhizal Genomics Consortium"/>
            <person name="Kohler A."/>
            <person name="Kuo A."/>
            <person name="Nagy L.G."/>
            <person name="Floudas D."/>
            <person name="Copeland A."/>
            <person name="Barry K.W."/>
            <person name="Cichocki N."/>
            <person name="Veneault-Fourrey C."/>
            <person name="LaButti K."/>
            <person name="Lindquist E.A."/>
            <person name="Lipzen A."/>
            <person name="Lundell T."/>
            <person name="Morin E."/>
            <person name="Murat C."/>
            <person name="Riley R."/>
            <person name="Ohm R."/>
            <person name="Sun H."/>
            <person name="Tunlid A."/>
            <person name="Henrissat B."/>
            <person name="Grigoriev I.V."/>
            <person name="Hibbett D.S."/>
            <person name="Martin F."/>
        </authorList>
    </citation>
    <scope>NUCLEOTIDE SEQUENCE [LARGE SCALE GENOMIC DNA]</scope>
    <source>
        <strain evidence="3">441</strain>
    </source>
</reference>
<accession>A0A0C9ZLB8</accession>
<keyword evidence="1" id="KW-1133">Transmembrane helix</keyword>